<dbReference type="EC" id="2.4.1.227" evidence="10"/>
<dbReference type="Pfam" id="PF04101">
    <property type="entry name" value="Glyco_tran_28_C"/>
    <property type="match status" value="1"/>
</dbReference>
<dbReference type="GO" id="GO:0071555">
    <property type="term" value="P:cell wall organization"/>
    <property type="evidence" value="ECO:0007669"/>
    <property type="project" value="UniProtKB-KW"/>
</dbReference>
<comment type="pathway">
    <text evidence="10">Cell wall biogenesis; peptidoglycan biosynthesis.</text>
</comment>
<dbReference type="InterPro" id="IPR007235">
    <property type="entry name" value="Glyco_trans_28_C"/>
</dbReference>
<keyword evidence="6 10" id="KW-0573">Peptidoglycan synthesis</keyword>
<comment type="similarity">
    <text evidence="10">Belongs to the glycosyltransferase 28 family. MurG subfamily.</text>
</comment>
<feature type="domain" description="Glycosyltransferase family 28 N-terminal" evidence="11">
    <location>
        <begin position="7"/>
        <end position="143"/>
    </location>
</feature>
<dbReference type="GO" id="GO:0005975">
    <property type="term" value="P:carbohydrate metabolic process"/>
    <property type="evidence" value="ECO:0007669"/>
    <property type="project" value="InterPro"/>
</dbReference>
<dbReference type="Pfam" id="PF03033">
    <property type="entry name" value="Glyco_transf_28"/>
    <property type="match status" value="1"/>
</dbReference>
<feature type="binding site" evidence="10">
    <location>
        <position position="189"/>
    </location>
    <ligand>
        <name>UDP-N-acetyl-alpha-D-glucosamine</name>
        <dbReference type="ChEBI" id="CHEBI:57705"/>
    </ligand>
</feature>
<accession>A0A451D2G6</accession>
<keyword evidence="7 10" id="KW-0472">Membrane</keyword>
<keyword evidence="9 10" id="KW-0961">Cell wall biogenesis/degradation</keyword>
<dbReference type="PANTHER" id="PTHR21015:SF22">
    <property type="entry name" value="GLYCOSYLTRANSFERASE"/>
    <property type="match status" value="1"/>
</dbReference>
<evidence type="ECO:0000259" key="11">
    <source>
        <dbReference type="Pfam" id="PF03033"/>
    </source>
</evidence>
<evidence type="ECO:0000256" key="1">
    <source>
        <dbReference type="ARBA" id="ARBA00022475"/>
    </source>
</evidence>
<feature type="binding site" evidence="10">
    <location>
        <position position="242"/>
    </location>
    <ligand>
        <name>UDP-N-acetyl-alpha-D-glucosamine</name>
        <dbReference type="ChEBI" id="CHEBI:57705"/>
    </ligand>
</feature>
<evidence type="ECO:0000256" key="10">
    <source>
        <dbReference type="HAMAP-Rule" id="MF_00033"/>
    </source>
</evidence>
<evidence type="ECO:0000313" key="13">
    <source>
        <dbReference type="EMBL" id="VFP79844.1"/>
    </source>
</evidence>
<proteinExistence type="inferred from homology"/>
<dbReference type="EMBL" id="LR217703">
    <property type="protein sequence ID" value="VFP79844.1"/>
    <property type="molecule type" value="Genomic_DNA"/>
</dbReference>
<evidence type="ECO:0000256" key="6">
    <source>
        <dbReference type="ARBA" id="ARBA00022984"/>
    </source>
</evidence>
<dbReference type="HAMAP" id="MF_00033">
    <property type="entry name" value="MurG"/>
    <property type="match status" value="1"/>
</dbReference>
<dbReference type="Proteomes" id="UP000294412">
    <property type="component" value="Chromosome"/>
</dbReference>
<evidence type="ECO:0000259" key="12">
    <source>
        <dbReference type="Pfam" id="PF04101"/>
    </source>
</evidence>
<protein>
    <recommendedName>
        <fullName evidence="10">UDP-N-acetylglucosamine--N-acetylmuramyl-(pentapeptide) pyrophosphoryl-undecaprenol N-acetylglucosamine transferase</fullName>
        <ecNumber evidence="10">2.4.1.227</ecNumber>
    </recommendedName>
    <alternativeName>
        <fullName evidence="10">Undecaprenyl-PP-MurNAc-pentapeptide-UDPGlcNAc GlcNAc transferase</fullName>
    </alternativeName>
</protein>
<comment type="function">
    <text evidence="10">Cell wall formation. Catalyzes the transfer of a GlcNAc subunit on undecaprenyl-pyrophosphoryl-MurNAc-pentapeptide (lipid intermediate I) to form undecaprenyl-pyrophosphoryl-MurNAc-(pentapeptide)GlcNAc (lipid intermediate II).</text>
</comment>
<reference evidence="13 14" key="1">
    <citation type="submission" date="2019-02" db="EMBL/GenBank/DDBJ databases">
        <authorList>
            <person name="Manzano-Marin A."/>
            <person name="Manzano-Marin A."/>
        </authorList>
    </citation>
    <scope>NUCLEOTIDE SEQUENCE [LARGE SCALE GENOMIC DNA]</scope>
    <source>
        <strain evidence="13 14">ErCicuneomaculata</strain>
    </source>
</reference>
<dbReference type="GO" id="GO:0005886">
    <property type="term" value="C:plasma membrane"/>
    <property type="evidence" value="ECO:0007669"/>
    <property type="project" value="UniProtKB-SubCell"/>
</dbReference>
<keyword evidence="3 10" id="KW-0328">Glycosyltransferase</keyword>
<feature type="binding site" evidence="10">
    <location>
        <position position="161"/>
    </location>
    <ligand>
        <name>UDP-N-acetyl-alpha-D-glucosamine</name>
        <dbReference type="ChEBI" id="CHEBI:57705"/>
    </ligand>
</feature>
<evidence type="ECO:0000256" key="7">
    <source>
        <dbReference type="ARBA" id="ARBA00023136"/>
    </source>
</evidence>
<evidence type="ECO:0000256" key="4">
    <source>
        <dbReference type="ARBA" id="ARBA00022679"/>
    </source>
</evidence>
<dbReference type="AlphaFoldDB" id="A0A451D2G6"/>
<name>A0A451D2G6_9GAMM</name>
<dbReference type="CDD" id="cd03785">
    <property type="entry name" value="GT28_MurG"/>
    <property type="match status" value="1"/>
</dbReference>
<dbReference type="PANTHER" id="PTHR21015">
    <property type="entry name" value="UDP-N-ACETYLGLUCOSAMINE--N-ACETYLMURAMYL-(PENTAPEPTIDE) PYROPHOSPHORYL-UNDECAPRENOL N-ACETYLGLUCOSAMINE TRANSFERASE 1"/>
    <property type="match status" value="1"/>
</dbReference>
<evidence type="ECO:0000256" key="9">
    <source>
        <dbReference type="ARBA" id="ARBA00023316"/>
    </source>
</evidence>
<dbReference type="GO" id="GO:0050511">
    <property type="term" value="F:undecaprenyldiphospho-muramoylpentapeptide beta-N-acetylglucosaminyltransferase activity"/>
    <property type="evidence" value="ECO:0007669"/>
    <property type="project" value="UniProtKB-UniRule"/>
</dbReference>
<comment type="caution">
    <text evidence="10">Lacks conserved residue(s) required for the propagation of feature annotation.</text>
</comment>
<evidence type="ECO:0000256" key="2">
    <source>
        <dbReference type="ARBA" id="ARBA00022618"/>
    </source>
</evidence>
<keyword evidence="8 10" id="KW-0131">Cell cycle</keyword>
<dbReference type="SUPFAM" id="SSF53756">
    <property type="entry name" value="UDP-Glycosyltransferase/glycogen phosphorylase"/>
    <property type="match status" value="1"/>
</dbReference>
<dbReference type="GO" id="GO:0051301">
    <property type="term" value="P:cell division"/>
    <property type="evidence" value="ECO:0007669"/>
    <property type="project" value="UniProtKB-KW"/>
</dbReference>
<keyword evidence="5 10" id="KW-0133">Cell shape</keyword>
<dbReference type="InterPro" id="IPR006009">
    <property type="entry name" value="GlcNAc_MurG"/>
</dbReference>
<feature type="binding site" evidence="10">
    <location>
        <position position="286"/>
    </location>
    <ligand>
        <name>UDP-N-acetyl-alpha-D-glucosamine</name>
        <dbReference type="ChEBI" id="CHEBI:57705"/>
    </ligand>
</feature>
<organism evidence="13 14">
    <name type="scientific">Candidatus Erwinia haradaeae</name>
    <dbReference type="NCBI Taxonomy" id="1922217"/>
    <lineage>
        <taxon>Bacteria</taxon>
        <taxon>Pseudomonadati</taxon>
        <taxon>Pseudomonadota</taxon>
        <taxon>Gammaproteobacteria</taxon>
        <taxon>Enterobacterales</taxon>
        <taxon>Erwiniaceae</taxon>
        <taxon>Erwinia</taxon>
    </lineage>
</organism>
<sequence length="352" mass="38828">MNKKKLMIISGGTGGHIFPGLAIANYLITLNWEVLWLGTAERMEADLVPKNGIEIKFIQISGLRGQNIMAFLAAPVRIFRAWYQARKIIKSWNPDVVLGMGGYVSGPGGLAAWSCGIPLILHEQNSIAGLTNKWLAKITSKVIQAFPGAFASAEVVGNPIRTDLITLPKPSVRFSKRKGPIRVLVLGGSQGSNILNQTMPEVAKKLGCKIQLWHQVGEGALNSVNKDYNKINYKNYKISEFIENIAIAYSWADIVICRSGAMTVSEIAIVGLPAIFVPFPHKDRQQYWNALQLEKIGGAIIYEQQYFNAEIVAKTLTILDRETLLRMANKTHSTAIADATERVSTIVREIAR</sequence>
<feature type="binding site" evidence="10">
    <location>
        <begin position="13"/>
        <end position="15"/>
    </location>
    <ligand>
        <name>UDP-N-acetyl-alpha-D-glucosamine</name>
        <dbReference type="ChEBI" id="CHEBI:57705"/>
    </ligand>
</feature>
<keyword evidence="2 10" id="KW-0132">Cell division</keyword>
<gene>
    <name evidence="10 13" type="primary">murG</name>
    <name evidence="13" type="ORF">ERCICUMA2628_385</name>
</gene>
<comment type="subcellular location">
    <subcellularLocation>
        <location evidence="10">Cell membrane</location>
        <topology evidence="10">Peripheral membrane protein</topology>
        <orientation evidence="10">Cytoplasmic side</orientation>
    </subcellularLocation>
</comment>
<dbReference type="GO" id="GO:0051991">
    <property type="term" value="F:UDP-N-acetyl-D-glucosamine:N-acetylmuramoyl-L-alanyl-D-glutamyl-meso-2,6-diaminopimelyl-D-alanyl-D-alanine-diphosphoundecaprenol 4-beta-N-acetylglucosaminlytransferase activity"/>
    <property type="evidence" value="ECO:0007669"/>
    <property type="project" value="RHEA"/>
</dbReference>
<keyword evidence="1 10" id="KW-1003">Cell membrane</keyword>
<dbReference type="UniPathway" id="UPA00219"/>
<dbReference type="NCBIfam" id="TIGR01133">
    <property type="entry name" value="murG"/>
    <property type="match status" value="1"/>
</dbReference>
<evidence type="ECO:0000256" key="3">
    <source>
        <dbReference type="ARBA" id="ARBA00022676"/>
    </source>
</evidence>
<evidence type="ECO:0000256" key="8">
    <source>
        <dbReference type="ARBA" id="ARBA00023306"/>
    </source>
</evidence>
<dbReference type="Gene3D" id="3.40.50.2000">
    <property type="entry name" value="Glycogen Phosphorylase B"/>
    <property type="match status" value="2"/>
</dbReference>
<evidence type="ECO:0000256" key="5">
    <source>
        <dbReference type="ARBA" id="ARBA00022960"/>
    </source>
</evidence>
<dbReference type="InterPro" id="IPR004276">
    <property type="entry name" value="GlycoTrans_28_N"/>
</dbReference>
<keyword evidence="4 10" id="KW-0808">Transferase</keyword>
<dbReference type="GO" id="GO:0008360">
    <property type="term" value="P:regulation of cell shape"/>
    <property type="evidence" value="ECO:0007669"/>
    <property type="project" value="UniProtKB-KW"/>
</dbReference>
<dbReference type="GO" id="GO:0009252">
    <property type="term" value="P:peptidoglycan biosynthetic process"/>
    <property type="evidence" value="ECO:0007669"/>
    <property type="project" value="UniProtKB-UniRule"/>
</dbReference>
<comment type="catalytic activity">
    <reaction evidence="10">
        <text>di-trans,octa-cis-undecaprenyl diphospho-N-acetyl-alpha-D-muramoyl-L-alanyl-D-glutamyl-meso-2,6-diaminopimeloyl-D-alanyl-D-alanine + UDP-N-acetyl-alpha-D-glucosamine = di-trans,octa-cis-undecaprenyl diphospho-[N-acetyl-alpha-D-glucosaminyl-(1-&gt;4)]-N-acetyl-alpha-D-muramoyl-L-alanyl-D-glutamyl-meso-2,6-diaminopimeloyl-D-alanyl-D-alanine + UDP + H(+)</text>
        <dbReference type="Rhea" id="RHEA:31227"/>
        <dbReference type="ChEBI" id="CHEBI:15378"/>
        <dbReference type="ChEBI" id="CHEBI:57705"/>
        <dbReference type="ChEBI" id="CHEBI:58223"/>
        <dbReference type="ChEBI" id="CHEBI:61387"/>
        <dbReference type="ChEBI" id="CHEBI:61388"/>
        <dbReference type="EC" id="2.4.1.227"/>
    </reaction>
</comment>
<evidence type="ECO:0000313" key="14">
    <source>
        <dbReference type="Proteomes" id="UP000294412"/>
    </source>
</evidence>
<feature type="domain" description="Glycosyl transferase family 28 C-terminal" evidence="12">
    <location>
        <begin position="183"/>
        <end position="342"/>
    </location>
</feature>
<feature type="binding site" evidence="10">
    <location>
        <position position="125"/>
    </location>
    <ligand>
        <name>UDP-N-acetyl-alpha-D-glucosamine</name>
        <dbReference type="ChEBI" id="CHEBI:57705"/>
    </ligand>
</feature>